<comment type="caution">
    <text evidence="1">The sequence shown here is derived from an EMBL/GenBank/DDBJ whole genome shotgun (WGS) entry which is preliminary data.</text>
</comment>
<proteinExistence type="predicted"/>
<sequence length="177" mass="18184">MGRVIVCLAIVLFASGCGEEEEGARASNLTADELYNRIEAARELKPAEDAAPARIGFLALGDVPPDLREGRTCTLSRDGKRLLHVAAGGAVARIDGRLLRLAIAGPVGPTGGFFEAPGVTISVGRQIAPRAQTGEPPAPATASIGNGKDATVQRVEAIWQCVSSRTGPAPAQPAPPS</sequence>
<name>A0A4Y8ZVI6_9SPHN</name>
<protein>
    <submittedName>
        <fullName evidence="1">Uncharacterized protein</fullName>
    </submittedName>
</protein>
<dbReference type="EMBL" id="SPDV01000009">
    <property type="protein sequence ID" value="TFI59145.1"/>
    <property type="molecule type" value="Genomic_DNA"/>
</dbReference>
<reference evidence="1 2" key="1">
    <citation type="submission" date="2019-03" db="EMBL/GenBank/DDBJ databases">
        <title>Genome sequence of Sphingomonas sp. 17J27-24.</title>
        <authorList>
            <person name="Kim M."/>
            <person name="Maeng S."/>
            <person name="Sathiyaraj S."/>
        </authorList>
    </citation>
    <scope>NUCLEOTIDE SEQUENCE [LARGE SCALE GENOMIC DNA]</scope>
    <source>
        <strain evidence="1 2">17J27-24</strain>
    </source>
</reference>
<dbReference type="OrthoDB" id="7596035at2"/>
<organism evidence="1 2">
    <name type="scientific">Sphingomonas parva</name>
    <dbReference type="NCBI Taxonomy" id="2555898"/>
    <lineage>
        <taxon>Bacteria</taxon>
        <taxon>Pseudomonadati</taxon>
        <taxon>Pseudomonadota</taxon>
        <taxon>Alphaproteobacteria</taxon>
        <taxon>Sphingomonadales</taxon>
        <taxon>Sphingomonadaceae</taxon>
        <taxon>Sphingomonas</taxon>
    </lineage>
</organism>
<dbReference type="PROSITE" id="PS51257">
    <property type="entry name" value="PROKAR_LIPOPROTEIN"/>
    <property type="match status" value="1"/>
</dbReference>
<evidence type="ECO:0000313" key="2">
    <source>
        <dbReference type="Proteomes" id="UP000298213"/>
    </source>
</evidence>
<keyword evidence="2" id="KW-1185">Reference proteome</keyword>
<dbReference type="AlphaFoldDB" id="A0A4Y8ZVI6"/>
<dbReference type="RefSeq" id="WP_135084884.1">
    <property type="nucleotide sequence ID" value="NZ_SPDV01000009.1"/>
</dbReference>
<gene>
    <name evidence="1" type="ORF">E2493_06365</name>
</gene>
<evidence type="ECO:0000313" key="1">
    <source>
        <dbReference type="EMBL" id="TFI59145.1"/>
    </source>
</evidence>
<dbReference type="Proteomes" id="UP000298213">
    <property type="component" value="Unassembled WGS sequence"/>
</dbReference>
<accession>A0A4Y8ZVI6</accession>